<sequence>MFAISSGFGWSKASKCKKMIKRARSRLEQLKNKREVTANQLRKDLSELIQNSHEETAIERAEQLIQDENLVAAYELLDQFLEFILKKHSYIKKHKDYPPDINEAVSSLIFASARIGDFPELCVLRKLFAKRFGEDFATAAIHQLPGNFVNQKLIENLTVKFLPDDLKFKVIDEIARDNCLQPKVNEHQRNQIVEVDSQINYNNAEFKNNPSKVVEIERGVTCVSSSITKPSDYFSLSKSDKTEAPPLVSTVHQYPLYLTYHSLQKEEKKEDFLDMQNKEELMSLVSLANAEAEVEYVEDIDEYDFIVLKDGYCKDQRLFQSQGRKRRNAFDIDLCDCNLDQPCYCCVYNDEGWLGEFSIETRIGIRGTQNQSNVWLALGEFCYCHPLSQDESNKGMESPTIPQPRHVHPKLPDYEDIVTIFTALKRERQRMTKGQ</sequence>
<proteinExistence type="inferred from homology"/>
<feature type="coiled-coil region" evidence="2">
    <location>
        <begin position="13"/>
        <end position="47"/>
    </location>
</feature>
<evidence type="ECO:0000256" key="1">
    <source>
        <dbReference type="ARBA" id="ARBA00005536"/>
    </source>
</evidence>
<keyword evidence="4" id="KW-1185">Reference proteome</keyword>
<dbReference type="Gene3D" id="1.20.1260.60">
    <property type="entry name" value="Vacuolar protein sorting-associated protein Ist1"/>
    <property type="match status" value="1"/>
</dbReference>
<keyword evidence="2" id="KW-0175">Coiled coil</keyword>
<name>A0AAN9EW32_CLITE</name>
<reference evidence="3 4" key="1">
    <citation type="submission" date="2024-01" db="EMBL/GenBank/DDBJ databases">
        <title>The genomes of 5 underutilized Papilionoideae crops provide insights into root nodulation and disease resistance.</title>
        <authorList>
            <person name="Yuan L."/>
        </authorList>
    </citation>
    <scope>NUCLEOTIDE SEQUENCE [LARGE SCALE GENOMIC DNA]</scope>
    <source>
        <strain evidence="3">LY-2023</strain>
        <tissue evidence="3">Leaf</tissue>
    </source>
</reference>
<organism evidence="3 4">
    <name type="scientific">Clitoria ternatea</name>
    <name type="common">Butterfly pea</name>
    <dbReference type="NCBI Taxonomy" id="43366"/>
    <lineage>
        <taxon>Eukaryota</taxon>
        <taxon>Viridiplantae</taxon>
        <taxon>Streptophyta</taxon>
        <taxon>Embryophyta</taxon>
        <taxon>Tracheophyta</taxon>
        <taxon>Spermatophyta</taxon>
        <taxon>Magnoliopsida</taxon>
        <taxon>eudicotyledons</taxon>
        <taxon>Gunneridae</taxon>
        <taxon>Pentapetalae</taxon>
        <taxon>rosids</taxon>
        <taxon>fabids</taxon>
        <taxon>Fabales</taxon>
        <taxon>Fabaceae</taxon>
        <taxon>Papilionoideae</taxon>
        <taxon>50 kb inversion clade</taxon>
        <taxon>NPAAA clade</taxon>
        <taxon>indigoferoid/millettioid clade</taxon>
        <taxon>Phaseoleae</taxon>
        <taxon>Clitoria</taxon>
    </lineage>
</organism>
<protein>
    <submittedName>
        <fullName evidence="3">Uncharacterized protein</fullName>
    </submittedName>
</protein>
<dbReference type="AlphaFoldDB" id="A0AAN9EW32"/>
<dbReference type="Pfam" id="PF03398">
    <property type="entry name" value="Ist1"/>
    <property type="match status" value="1"/>
</dbReference>
<evidence type="ECO:0000313" key="4">
    <source>
        <dbReference type="Proteomes" id="UP001359559"/>
    </source>
</evidence>
<dbReference type="InterPro" id="IPR042277">
    <property type="entry name" value="IST1-like"/>
</dbReference>
<dbReference type="PANTHER" id="PTHR12161">
    <property type="entry name" value="IST1 FAMILY MEMBER"/>
    <property type="match status" value="1"/>
</dbReference>
<dbReference type="Proteomes" id="UP001359559">
    <property type="component" value="Unassembled WGS sequence"/>
</dbReference>
<comment type="similarity">
    <text evidence="1">Belongs to the IST1 family.</text>
</comment>
<dbReference type="FunFam" id="1.20.1260.60:FF:000002">
    <property type="entry name" value="Vacuolar protein sorting-associated protein IST1"/>
    <property type="match status" value="1"/>
</dbReference>
<dbReference type="InterPro" id="IPR005061">
    <property type="entry name" value="Ist1"/>
</dbReference>
<evidence type="ECO:0000256" key="2">
    <source>
        <dbReference type="SAM" id="Coils"/>
    </source>
</evidence>
<dbReference type="PANTHER" id="PTHR12161:SF44">
    <property type="entry name" value="REGULATOR OF VPS4 ACTIVITY IN THE MVB PATHWAY PROTEIN"/>
    <property type="match status" value="1"/>
</dbReference>
<dbReference type="GO" id="GO:0015031">
    <property type="term" value="P:protein transport"/>
    <property type="evidence" value="ECO:0007669"/>
    <property type="project" value="InterPro"/>
</dbReference>
<accession>A0AAN9EW32</accession>
<evidence type="ECO:0000313" key="3">
    <source>
        <dbReference type="EMBL" id="KAK7263641.1"/>
    </source>
</evidence>
<gene>
    <name evidence="3" type="ORF">RJT34_31235</name>
</gene>
<dbReference type="EMBL" id="JAYKXN010000008">
    <property type="protein sequence ID" value="KAK7263641.1"/>
    <property type="molecule type" value="Genomic_DNA"/>
</dbReference>
<comment type="caution">
    <text evidence="3">The sequence shown here is derived from an EMBL/GenBank/DDBJ whole genome shotgun (WGS) entry which is preliminary data.</text>
</comment>